<reference evidence="5" key="1">
    <citation type="submission" date="2022-11" db="EMBL/GenBank/DDBJ databases">
        <title>Centuries of genome instability and evolution in soft-shell clam transmissible cancer (bioRxiv).</title>
        <authorList>
            <person name="Hart S.F.M."/>
            <person name="Yonemitsu M.A."/>
            <person name="Giersch R.M."/>
            <person name="Beal B.F."/>
            <person name="Arriagada G."/>
            <person name="Davis B.W."/>
            <person name="Ostrander E.A."/>
            <person name="Goff S.P."/>
            <person name="Metzger M.J."/>
        </authorList>
    </citation>
    <scope>NUCLEOTIDE SEQUENCE</scope>
    <source>
        <strain evidence="5">MELC-2E11</strain>
        <tissue evidence="5">Siphon/mantle</tissue>
    </source>
</reference>
<dbReference type="InterPro" id="IPR009025">
    <property type="entry name" value="RBP11-like_dimer"/>
</dbReference>
<evidence type="ECO:0000313" key="5">
    <source>
        <dbReference type="EMBL" id="WAQ98288.1"/>
    </source>
</evidence>
<dbReference type="InterPro" id="IPR036603">
    <property type="entry name" value="RBP11-like"/>
</dbReference>
<evidence type="ECO:0000256" key="1">
    <source>
        <dbReference type="ARBA" id="ARBA00022478"/>
    </source>
</evidence>
<evidence type="ECO:0000313" key="6">
    <source>
        <dbReference type="Proteomes" id="UP001164746"/>
    </source>
</evidence>
<accession>A0ABY7DN31</accession>
<evidence type="ECO:0000259" key="4">
    <source>
        <dbReference type="Pfam" id="PF13656"/>
    </source>
</evidence>
<dbReference type="Gene3D" id="3.30.1360.10">
    <property type="entry name" value="RNA polymerase, RBP11-like subunit"/>
    <property type="match status" value="1"/>
</dbReference>
<dbReference type="HAMAP" id="MF_00261">
    <property type="entry name" value="RNApol_arch_Rpo11"/>
    <property type="match status" value="1"/>
</dbReference>
<feature type="domain" description="DNA-directed RNA polymerase RBP11-like dimerisation" evidence="4">
    <location>
        <begin position="46"/>
        <end position="118"/>
    </location>
</feature>
<dbReference type="Pfam" id="PF13656">
    <property type="entry name" value="RNA_pol_L_2"/>
    <property type="match status" value="1"/>
</dbReference>
<name>A0ABY7DN31_MYAAR</name>
<dbReference type="EMBL" id="CP111014">
    <property type="protein sequence ID" value="WAQ98288.1"/>
    <property type="molecule type" value="Genomic_DNA"/>
</dbReference>
<keyword evidence="6" id="KW-1185">Reference proteome</keyword>
<dbReference type="InterPro" id="IPR033898">
    <property type="entry name" value="RNAP_AC19"/>
</dbReference>
<dbReference type="InterPro" id="IPR022905">
    <property type="entry name" value="Rpo11-like"/>
</dbReference>
<dbReference type="PANTHER" id="PTHR13946">
    <property type="entry name" value="DNA-DIRECTED RNA POLYMERASE I,II,III"/>
    <property type="match status" value="1"/>
</dbReference>
<comment type="similarity">
    <text evidence="3">Belongs to the archaeal Rpo11/eukaryotic RPB11/RPC19 RNA polymerase subunit family.</text>
</comment>
<organism evidence="5 6">
    <name type="scientific">Mya arenaria</name>
    <name type="common">Soft-shell clam</name>
    <dbReference type="NCBI Taxonomy" id="6604"/>
    <lineage>
        <taxon>Eukaryota</taxon>
        <taxon>Metazoa</taxon>
        <taxon>Spiralia</taxon>
        <taxon>Lophotrochozoa</taxon>
        <taxon>Mollusca</taxon>
        <taxon>Bivalvia</taxon>
        <taxon>Autobranchia</taxon>
        <taxon>Heteroconchia</taxon>
        <taxon>Euheterodonta</taxon>
        <taxon>Imparidentia</taxon>
        <taxon>Neoheterodontei</taxon>
        <taxon>Myida</taxon>
        <taxon>Myoidea</taxon>
        <taxon>Myidae</taxon>
        <taxon>Mya</taxon>
    </lineage>
</organism>
<keyword evidence="2" id="KW-0804">Transcription</keyword>
<dbReference type="Proteomes" id="UP001164746">
    <property type="component" value="Chromosome 3"/>
</dbReference>
<dbReference type="PANTHER" id="PTHR13946:SF28">
    <property type="entry name" value="DNA-DIRECTED RNA POLYMERASES I AND III SUBUNIT RPAC2"/>
    <property type="match status" value="1"/>
</dbReference>
<evidence type="ECO:0000256" key="3">
    <source>
        <dbReference type="ARBA" id="ARBA00025751"/>
    </source>
</evidence>
<keyword evidence="1" id="KW-0240">DNA-directed RNA polymerase</keyword>
<dbReference type="SUPFAM" id="SSF55257">
    <property type="entry name" value="RBP11-like subunits of RNA polymerase"/>
    <property type="match status" value="1"/>
</dbReference>
<dbReference type="CDD" id="cd07029">
    <property type="entry name" value="RNAP_I_III_AC19"/>
    <property type="match status" value="1"/>
</dbReference>
<protein>
    <submittedName>
        <fullName evidence="5">RPAC2-like protein</fullName>
    </submittedName>
</protein>
<gene>
    <name evidence="5" type="ORF">MAR_022661</name>
</gene>
<evidence type="ECO:0000256" key="2">
    <source>
        <dbReference type="ARBA" id="ARBA00023163"/>
    </source>
</evidence>
<sequence>MVYMGLPRPRITSILYHSWRHCTIYTHYIRRFLQMPTLGSEEDDTCVTFVINKEDHTLGNSLRYMVMKNPDTQFCGYSIPHPSEEKINFRIQTRGTPAKDVLKKGMKDLNSVCEHVLRTFETSINEHKRRNQSADIEPMDQSAG</sequence>
<proteinExistence type="inferred from homology"/>